<accession>A0ABQ5XF87</accession>
<dbReference type="Gene3D" id="3.50.50.60">
    <property type="entry name" value="FAD/NAD(P)-binding domain"/>
    <property type="match status" value="1"/>
</dbReference>
<name>A0ABQ5XF87_9GAMM</name>
<sequence length="598" mass="63540">MPIRCQNSRNATAAPFSLQRRRFMQSTAFAGAAMALGLPGFSARAAGSGKTVAIIGGGVAGLSAAHELAERGFKVSVYEQRAWGGKVRTGTGTGGRLDLPGQYGFPFLGGFYNNLPDTLQRIPFAKTTDNVQGNMPQSPQLMLAAGGQRAYVNNSAFTPFSAGAAGLPAAIHSWLQDAFFALEIPAEELAYFVSKFHVFMTSSDARRLRQWESMSWWDYVGAATRSSNYQRLIGTPPISTVHSKEASARSVGQALEASFYAGVGQGYRPAVSTISDQPKHGWIDTWCRHLASLGVSLNLGVQATQFQYVNGRVTGVLADAAGHPLTIKADWYVLAVPSEKVAALLPAAMREADSQFAGIEKLEQRWVASVQFLLAQAAPIHQGPFACLHSPWAVTGISRVHSRPVGFAATHGDGTVQSVLSLDVSDWTTAGVLYGLPAAQCTQEQIAQEVLAQLRHDLPNGHSALPDSMIQSWAIDPAVTGLGTADAAHADPLFVNTAGSWYLRPDTTTTIPNFFLAGDYVRATGAAFASMEAANESGRRAANAILAASGSGTAPAKIYSGYTSPLLIPDFTADATRFSACLPNKVDLLDPYCPHCLV</sequence>
<dbReference type="InterPro" id="IPR050464">
    <property type="entry name" value="Zeta_carotene_desat/Oxidored"/>
</dbReference>
<dbReference type="SUPFAM" id="SSF51905">
    <property type="entry name" value="FAD/NAD(P)-binding domain"/>
    <property type="match status" value="1"/>
</dbReference>
<proteinExistence type="predicted"/>
<protein>
    <submittedName>
        <fullName evidence="2">Phytoene dehydrogenase</fullName>
    </submittedName>
</protein>
<dbReference type="Proteomes" id="UP001156627">
    <property type="component" value="Unassembled WGS sequence"/>
</dbReference>
<reference evidence="3" key="1">
    <citation type="journal article" date="2019" name="Int. J. Syst. Evol. Microbiol.">
        <title>The Global Catalogue of Microorganisms (GCM) 10K type strain sequencing project: providing services to taxonomists for standard genome sequencing and annotation.</title>
        <authorList>
            <consortium name="The Broad Institute Genomics Platform"/>
            <consortium name="The Broad Institute Genome Sequencing Center for Infectious Disease"/>
            <person name="Wu L."/>
            <person name="Ma J."/>
        </authorList>
    </citation>
    <scope>NUCLEOTIDE SEQUENCE [LARGE SCALE GENOMIC DNA]</scope>
    <source>
        <strain evidence="3">NBRC 111981</strain>
    </source>
</reference>
<dbReference type="PANTHER" id="PTHR42923:SF46">
    <property type="entry name" value="AMINE OXIDASE"/>
    <property type="match status" value="1"/>
</dbReference>
<keyword evidence="3" id="KW-1185">Reference proteome</keyword>
<dbReference type="PANTHER" id="PTHR42923">
    <property type="entry name" value="PROTOPORPHYRINOGEN OXIDASE"/>
    <property type="match status" value="1"/>
</dbReference>
<dbReference type="Pfam" id="PF01593">
    <property type="entry name" value="Amino_oxidase"/>
    <property type="match status" value="1"/>
</dbReference>
<dbReference type="InterPro" id="IPR006311">
    <property type="entry name" value="TAT_signal"/>
</dbReference>
<dbReference type="InterPro" id="IPR002937">
    <property type="entry name" value="Amino_oxidase"/>
</dbReference>
<evidence type="ECO:0000259" key="1">
    <source>
        <dbReference type="Pfam" id="PF01593"/>
    </source>
</evidence>
<dbReference type="EMBL" id="BSOA01000028">
    <property type="protein sequence ID" value="GLQ89104.1"/>
    <property type="molecule type" value="Genomic_DNA"/>
</dbReference>
<organism evidence="2 3">
    <name type="scientific">Dyella flagellata</name>
    <dbReference type="NCBI Taxonomy" id="1867833"/>
    <lineage>
        <taxon>Bacteria</taxon>
        <taxon>Pseudomonadati</taxon>
        <taxon>Pseudomonadota</taxon>
        <taxon>Gammaproteobacteria</taxon>
        <taxon>Lysobacterales</taxon>
        <taxon>Rhodanobacteraceae</taxon>
        <taxon>Dyella</taxon>
    </lineage>
</organism>
<dbReference type="RefSeq" id="WP_284332544.1">
    <property type="nucleotide sequence ID" value="NZ_BSOA01000028.1"/>
</dbReference>
<evidence type="ECO:0000313" key="3">
    <source>
        <dbReference type="Proteomes" id="UP001156627"/>
    </source>
</evidence>
<feature type="domain" description="Amine oxidase" evidence="1">
    <location>
        <begin position="59"/>
        <end position="546"/>
    </location>
</feature>
<evidence type="ECO:0000313" key="2">
    <source>
        <dbReference type="EMBL" id="GLQ89104.1"/>
    </source>
</evidence>
<dbReference type="PROSITE" id="PS51318">
    <property type="entry name" value="TAT"/>
    <property type="match status" value="1"/>
</dbReference>
<dbReference type="InterPro" id="IPR036188">
    <property type="entry name" value="FAD/NAD-bd_sf"/>
</dbReference>
<comment type="caution">
    <text evidence="2">The sequence shown here is derived from an EMBL/GenBank/DDBJ whole genome shotgun (WGS) entry which is preliminary data.</text>
</comment>
<gene>
    <name evidence="2" type="ORF">GCM10007898_26760</name>
</gene>